<organism evidence="1 2">
    <name type="scientific">Drouetiella hepatica Uher 2000/2452</name>
    <dbReference type="NCBI Taxonomy" id="904376"/>
    <lineage>
        <taxon>Bacteria</taxon>
        <taxon>Bacillati</taxon>
        <taxon>Cyanobacteriota</taxon>
        <taxon>Cyanophyceae</taxon>
        <taxon>Oculatellales</taxon>
        <taxon>Oculatellaceae</taxon>
        <taxon>Drouetiella</taxon>
    </lineage>
</organism>
<accession>A0A951QCF4</accession>
<reference evidence="1" key="1">
    <citation type="submission" date="2021-05" db="EMBL/GenBank/DDBJ databases">
        <authorList>
            <person name="Pietrasiak N."/>
            <person name="Ward R."/>
            <person name="Stajich J.E."/>
            <person name="Kurbessoian T."/>
        </authorList>
    </citation>
    <scope>NUCLEOTIDE SEQUENCE</scope>
    <source>
        <strain evidence="1">UHER 2000/2452</strain>
    </source>
</reference>
<dbReference type="EMBL" id="JAHHHD010000010">
    <property type="protein sequence ID" value="MBW4659296.1"/>
    <property type="molecule type" value="Genomic_DNA"/>
</dbReference>
<protein>
    <submittedName>
        <fullName evidence="1">DUF3445 domain-containing protein</fullName>
    </submittedName>
</protein>
<dbReference type="Pfam" id="PF11927">
    <property type="entry name" value="HODM_asu-like"/>
    <property type="match status" value="1"/>
</dbReference>
<reference evidence="1" key="2">
    <citation type="journal article" date="2022" name="Microbiol. Resour. Announc.">
        <title>Metagenome Sequencing to Explore Phylogenomics of Terrestrial Cyanobacteria.</title>
        <authorList>
            <person name="Ward R.D."/>
            <person name="Stajich J.E."/>
            <person name="Johansen J.R."/>
            <person name="Huntemann M."/>
            <person name="Clum A."/>
            <person name="Foster B."/>
            <person name="Foster B."/>
            <person name="Roux S."/>
            <person name="Palaniappan K."/>
            <person name="Varghese N."/>
            <person name="Mukherjee S."/>
            <person name="Reddy T.B.K."/>
            <person name="Daum C."/>
            <person name="Copeland A."/>
            <person name="Chen I.A."/>
            <person name="Ivanova N.N."/>
            <person name="Kyrpides N.C."/>
            <person name="Shapiro N."/>
            <person name="Eloe-Fadrosh E.A."/>
            <person name="Pietrasiak N."/>
        </authorList>
    </citation>
    <scope>NUCLEOTIDE SEQUENCE</scope>
    <source>
        <strain evidence="1">UHER 2000/2452</strain>
    </source>
</reference>
<dbReference type="AlphaFoldDB" id="A0A951QCF4"/>
<sequence length="294" mass="33589">MYLPFSEGQWRLSLGLKVLHLEDWIQIDEEFVPYLQRKAELRTECPSDVFASIPGSEAAQQEVLDLLLEHLTQHFPTYFQRVAGTVINRLTQETWHPTDFVGAPLDLAGRLVQEDLCLMLSGEDGYILGAASLSFPSHWRLHDKLGRSLTPIHEPVPGYSPKLQHPVSVYFDRLRPENPGYRMNWSITNTPELFLGNHIHRIDPAGVTADTAGENLWIRVERQTLRRLPRTQAILFTIRTYVYPLSLLKQHPTAAVGLNATLDQIPPNMQIYKSLAPIRDVLKEYLEGLQDKTH</sequence>
<evidence type="ECO:0000313" key="2">
    <source>
        <dbReference type="Proteomes" id="UP000757435"/>
    </source>
</evidence>
<dbReference type="Proteomes" id="UP000757435">
    <property type="component" value="Unassembled WGS sequence"/>
</dbReference>
<name>A0A951QCF4_9CYAN</name>
<evidence type="ECO:0000313" key="1">
    <source>
        <dbReference type="EMBL" id="MBW4659296.1"/>
    </source>
</evidence>
<dbReference type="InterPro" id="IPR021848">
    <property type="entry name" value="HODM_asu-like"/>
</dbReference>
<comment type="caution">
    <text evidence="1">The sequence shown here is derived from an EMBL/GenBank/DDBJ whole genome shotgun (WGS) entry which is preliminary data.</text>
</comment>
<gene>
    <name evidence="1" type="ORF">KME15_11520</name>
</gene>
<proteinExistence type="predicted"/>